<keyword evidence="4" id="KW-1267">Proteomics identification</keyword>
<name>A0A498NQA2_LABRO</name>
<dbReference type="STRING" id="84645.A0A498NQA2"/>
<gene>
    <name evidence="2" type="ORF">ROHU_015347</name>
</gene>
<dbReference type="EMBL" id="QBIY01011244">
    <property type="protein sequence ID" value="RXN33744.1"/>
    <property type="molecule type" value="Genomic_DNA"/>
</dbReference>
<proteinExistence type="evidence at protein level"/>
<keyword evidence="3" id="KW-1185">Reference proteome</keyword>
<organism evidence="2 3">
    <name type="scientific">Labeo rohita</name>
    <name type="common">Indian major carp</name>
    <name type="synonym">Cyprinus rohita</name>
    <dbReference type="NCBI Taxonomy" id="84645"/>
    <lineage>
        <taxon>Eukaryota</taxon>
        <taxon>Metazoa</taxon>
        <taxon>Chordata</taxon>
        <taxon>Craniata</taxon>
        <taxon>Vertebrata</taxon>
        <taxon>Euteleostomi</taxon>
        <taxon>Actinopterygii</taxon>
        <taxon>Neopterygii</taxon>
        <taxon>Teleostei</taxon>
        <taxon>Ostariophysi</taxon>
        <taxon>Cypriniformes</taxon>
        <taxon>Cyprinidae</taxon>
        <taxon>Labeoninae</taxon>
        <taxon>Labeonini</taxon>
        <taxon>Labeo</taxon>
    </lineage>
</organism>
<sequence>MRSLMWRIHHRKILHTPSDIEKPGKQQTEQQETVTLHTFDTPSVHCYDEDPSDDDIIFEDFTRQRLIGAKDDKDEDEEGADSPKLNDR</sequence>
<evidence type="ECO:0000256" key="1">
    <source>
        <dbReference type="SAM" id="MobiDB-lite"/>
    </source>
</evidence>
<accession>A0A498NQA2</accession>
<reference evidence="2 3" key="1">
    <citation type="submission" date="2018-03" db="EMBL/GenBank/DDBJ databases">
        <title>Draft genome sequence of Rohu Carp (Labeo rohita).</title>
        <authorList>
            <person name="Das P."/>
            <person name="Kushwaha B."/>
            <person name="Joshi C.G."/>
            <person name="Kumar D."/>
            <person name="Nagpure N.S."/>
            <person name="Sahoo L."/>
            <person name="Das S.P."/>
            <person name="Bit A."/>
            <person name="Patnaik S."/>
            <person name="Meher P.K."/>
            <person name="Jayasankar P."/>
            <person name="Koringa P.G."/>
            <person name="Patel N.V."/>
            <person name="Hinsu A.T."/>
            <person name="Kumar R."/>
            <person name="Pandey M."/>
            <person name="Agarwal S."/>
            <person name="Srivastava S."/>
            <person name="Singh M."/>
            <person name="Iquebal M.A."/>
            <person name="Jaiswal S."/>
            <person name="Angadi U.B."/>
            <person name="Kumar N."/>
            <person name="Raza M."/>
            <person name="Shah T.M."/>
            <person name="Rai A."/>
            <person name="Jena J.K."/>
        </authorList>
    </citation>
    <scope>NUCLEOTIDE SEQUENCE [LARGE SCALE GENOMIC DNA]</scope>
    <source>
        <strain evidence="2">DASCIFA01</strain>
        <tissue evidence="2">Testis</tissue>
    </source>
</reference>
<evidence type="ECO:0007829" key="4">
    <source>
        <dbReference type="PeptideAtlas" id="A0A498NQA2"/>
    </source>
</evidence>
<comment type="caution">
    <text evidence="2">The sequence shown here is derived from an EMBL/GenBank/DDBJ whole genome shotgun (WGS) entry which is preliminary data.</text>
</comment>
<evidence type="ECO:0000313" key="3">
    <source>
        <dbReference type="Proteomes" id="UP000290572"/>
    </source>
</evidence>
<dbReference type="AlphaFoldDB" id="A0A498NQA2"/>
<protein>
    <submittedName>
        <fullName evidence="2">Beta-arrestin-1</fullName>
    </submittedName>
</protein>
<evidence type="ECO:0000313" key="2">
    <source>
        <dbReference type="EMBL" id="RXN33744.1"/>
    </source>
</evidence>
<feature type="region of interest" description="Disordered" evidence="1">
    <location>
        <begin position="66"/>
        <end position="88"/>
    </location>
</feature>
<dbReference type="Proteomes" id="UP000290572">
    <property type="component" value="Unassembled WGS sequence"/>
</dbReference>